<accession>A0A4Y9ELH6</accession>
<dbReference type="NCBIfam" id="TIGR02595">
    <property type="entry name" value="PEP_CTERM"/>
    <property type="match status" value="1"/>
</dbReference>
<dbReference type="Pfam" id="PF07589">
    <property type="entry name" value="PEP-CTERM"/>
    <property type="match status" value="1"/>
</dbReference>
<evidence type="ECO:0000259" key="2">
    <source>
        <dbReference type="Pfam" id="PF07589"/>
    </source>
</evidence>
<evidence type="ECO:0000313" key="4">
    <source>
        <dbReference type="Proteomes" id="UP000297737"/>
    </source>
</evidence>
<dbReference type="AlphaFoldDB" id="A0A4Y9ELH6"/>
<evidence type="ECO:0000313" key="3">
    <source>
        <dbReference type="EMBL" id="TFU01286.1"/>
    </source>
</evidence>
<protein>
    <submittedName>
        <fullName evidence="3">PEP-CTERM sorting domain-containing protein</fullName>
    </submittedName>
</protein>
<dbReference type="InterPro" id="IPR013424">
    <property type="entry name" value="Ice-binding_C"/>
</dbReference>
<sequence>MFKFRPAATPLMIALALAASTGLSASAAQALEAVPTAPANQSPVNYAALGVGGANATPIPDESPALANLPARLGGTCSRPGLYNDEFAPAHINVNNSAAYSNQLAHARQVNYKRSSLNTAMVTKLTAKDPYPPKVTYATLTKLWGAQDINAADAELMSAGFMPSAVPEPASWALLVTGFAIVGIARRRRRIAVAA</sequence>
<organism evidence="3 4">
    <name type="scientific">Glacieibacterium arshaanense</name>
    <dbReference type="NCBI Taxonomy" id="2511025"/>
    <lineage>
        <taxon>Bacteria</taxon>
        <taxon>Pseudomonadati</taxon>
        <taxon>Pseudomonadota</taxon>
        <taxon>Alphaproteobacteria</taxon>
        <taxon>Sphingomonadales</taxon>
        <taxon>Sphingosinicellaceae</taxon>
        <taxon>Glacieibacterium</taxon>
    </lineage>
</organism>
<dbReference type="NCBIfam" id="NF035944">
    <property type="entry name" value="PEPxxWA-CTERM"/>
    <property type="match status" value="1"/>
</dbReference>
<reference evidence="3 4" key="1">
    <citation type="submission" date="2019-02" db="EMBL/GenBank/DDBJ databases">
        <title>Polymorphobacter sp. isolated from the lake at the Tibet of China.</title>
        <authorList>
            <person name="Li A."/>
        </authorList>
    </citation>
    <scope>NUCLEOTIDE SEQUENCE [LARGE SCALE GENOMIC DNA]</scope>
    <source>
        <strain evidence="3 4">DJ1R-1</strain>
    </source>
</reference>
<gene>
    <name evidence="3" type="ORF">EUV02_13400</name>
</gene>
<feature type="domain" description="Ice-binding protein C-terminal" evidence="2">
    <location>
        <begin position="165"/>
        <end position="189"/>
    </location>
</feature>
<dbReference type="RefSeq" id="WP_135246790.1">
    <property type="nucleotide sequence ID" value="NZ_SIHO01000003.1"/>
</dbReference>
<dbReference type="Proteomes" id="UP000297737">
    <property type="component" value="Unassembled WGS sequence"/>
</dbReference>
<dbReference type="EMBL" id="SIHO01000003">
    <property type="protein sequence ID" value="TFU01286.1"/>
    <property type="molecule type" value="Genomic_DNA"/>
</dbReference>
<feature type="signal peptide" evidence="1">
    <location>
        <begin position="1"/>
        <end position="30"/>
    </location>
</feature>
<keyword evidence="1" id="KW-0732">Signal</keyword>
<proteinExistence type="predicted"/>
<comment type="caution">
    <text evidence="3">The sequence shown here is derived from an EMBL/GenBank/DDBJ whole genome shotgun (WGS) entry which is preliminary data.</text>
</comment>
<name>A0A4Y9ELH6_9SPHN</name>
<evidence type="ECO:0000256" key="1">
    <source>
        <dbReference type="SAM" id="SignalP"/>
    </source>
</evidence>
<keyword evidence="4" id="KW-1185">Reference proteome</keyword>
<feature type="chain" id="PRO_5021454178" evidence="1">
    <location>
        <begin position="31"/>
        <end position="195"/>
    </location>
</feature>